<feature type="region of interest" description="Disordered" evidence="15">
    <location>
        <begin position="1947"/>
        <end position="2008"/>
    </location>
</feature>
<evidence type="ECO:0000256" key="12">
    <source>
        <dbReference type="ARBA" id="ARBA00023180"/>
    </source>
</evidence>
<dbReference type="FunFam" id="1.10.287.70:FF:000018">
    <property type="entry name" value="Voltage-dependent T-type calcium channel subunit alpha"/>
    <property type="match status" value="1"/>
</dbReference>
<feature type="transmembrane region" description="Helical" evidence="16">
    <location>
        <begin position="1476"/>
        <end position="1501"/>
    </location>
</feature>
<keyword evidence="6" id="KW-0677">Repeat</keyword>
<feature type="region of interest" description="Disordered" evidence="15">
    <location>
        <begin position="795"/>
        <end position="821"/>
    </location>
</feature>
<evidence type="ECO:0000256" key="3">
    <source>
        <dbReference type="ARBA" id="ARBA00022568"/>
    </source>
</evidence>
<dbReference type="InterPro" id="IPR027359">
    <property type="entry name" value="Volt_channel_dom_sf"/>
</dbReference>
<feature type="compositionally biased region" description="Polar residues" evidence="15">
    <location>
        <begin position="795"/>
        <end position="815"/>
    </location>
</feature>
<dbReference type="GO" id="GO:0070509">
    <property type="term" value="P:calcium ion import"/>
    <property type="evidence" value="ECO:0007669"/>
    <property type="project" value="TreeGrafter"/>
</dbReference>
<feature type="compositionally biased region" description="Basic and acidic residues" evidence="15">
    <location>
        <begin position="1207"/>
        <end position="1224"/>
    </location>
</feature>
<feature type="compositionally biased region" description="Basic and acidic residues" evidence="15">
    <location>
        <begin position="532"/>
        <end position="546"/>
    </location>
</feature>
<keyword evidence="9 16" id="KW-1133">Transmembrane helix</keyword>
<dbReference type="FunFam" id="1.10.287.70:FF:000120">
    <property type="entry name" value="Voltage-dependent T-type calcium channel subunit alpha"/>
    <property type="match status" value="1"/>
</dbReference>
<keyword evidence="4" id="KW-0107">Calcium channel</keyword>
<feature type="region of interest" description="Disordered" evidence="15">
    <location>
        <begin position="1714"/>
        <end position="1735"/>
    </location>
</feature>
<keyword evidence="11 16" id="KW-0472">Membrane</keyword>
<dbReference type="EMBL" id="JACSDY010000002">
    <property type="protein sequence ID" value="KAF7435964.1"/>
    <property type="molecule type" value="Genomic_DNA"/>
</dbReference>
<keyword evidence="19" id="KW-1185">Reference proteome</keyword>
<evidence type="ECO:0000256" key="7">
    <source>
        <dbReference type="ARBA" id="ARBA00022837"/>
    </source>
</evidence>
<feature type="region of interest" description="Disordered" evidence="15">
    <location>
        <begin position="532"/>
        <end position="603"/>
    </location>
</feature>
<dbReference type="GO" id="GO:0001518">
    <property type="term" value="C:voltage-gated sodium channel complex"/>
    <property type="evidence" value="ECO:0007669"/>
    <property type="project" value="TreeGrafter"/>
</dbReference>
<feature type="region of interest" description="Disordered" evidence="15">
    <location>
        <begin position="1875"/>
        <end position="1915"/>
    </location>
</feature>
<gene>
    <name evidence="18" type="ORF">H0235_004155</name>
</gene>
<evidence type="ECO:0000256" key="6">
    <source>
        <dbReference type="ARBA" id="ARBA00022737"/>
    </source>
</evidence>
<evidence type="ECO:0000256" key="8">
    <source>
        <dbReference type="ARBA" id="ARBA00022882"/>
    </source>
</evidence>
<feature type="compositionally biased region" description="Acidic residues" evidence="15">
    <location>
        <begin position="1958"/>
        <end position="1970"/>
    </location>
</feature>
<keyword evidence="5 16" id="KW-0812">Transmembrane</keyword>
<feature type="compositionally biased region" description="Polar residues" evidence="15">
    <location>
        <begin position="878"/>
        <end position="888"/>
    </location>
</feature>
<dbReference type="FunFam" id="1.20.120.350:FF:000007">
    <property type="entry name" value="Voltage-dependent T-type calcium channel subunit alpha"/>
    <property type="match status" value="1"/>
</dbReference>
<feature type="transmembrane region" description="Helical" evidence="16">
    <location>
        <begin position="1074"/>
        <end position="1093"/>
    </location>
</feature>
<feature type="transmembrane region" description="Helical" evidence="16">
    <location>
        <begin position="1254"/>
        <end position="1275"/>
    </location>
</feature>
<feature type="domain" description="Ion transport" evidence="17">
    <location>
        <begin position="369"/>
        <end position="512"/>
    </location>
</feature>
<accession>A0A834PCV7</accession>
<feature type="domain" description="Ion transport" evidence="17">
    <location>
        <begin position="175"/>
        <end position="362"/>
    </location>
</feature>
<dbReference type="GO" id="GO:0005248">
    <property type="term" value="F:voltage-gated sodium channel activity"/>
    <property type="evidence" value="ECO:0007669"/>
    <property type="project" value="TreeGrafter"/>
</dbReference>
<evidence type="ECO:0000256" key="2">
    <source>
        <dbReference type="ARBA" id="ARBA00022448"/>
    </source>
</evidence>
<dbReference type="Gene3D" id="1.10.287.70">
    <property type="match status" value="4"/>
</dbReference>
<keyword evidence="12" id="KW-0325">Glycoprotein</keyword>
<evidence type="ECO:0000256" key="16">
    <source>
        <dbReference type="SAM" id="Phobius"/>
    </source>
</evidence>
<organism evidence="18 19">
    <name type="scientific">Vespula pensylvanica</name>
    <name type="common">Western yellow jacket</name>
    <name type="synonym">Wasp</name>
    <dbReference type="NCBI Taxonomy" id="30213"/>
    <lineage>
        <taxon>Eukaryota</taxon>
        <taxon>Metazoa</taxon>
        <taxon>Ecdysozoa</taxon>
        <taxon>Arthropoda</taxon>
        <taxon>Hexapoda</taxon>
        <taxon>Insecta</taxon>
        <taxon>Pterygota</taxon>
        <taxon>Neoptera</taxon>
        <taxon>Endopterygota</taxon>
        <taxon>Hymenoptera</taxon>
        <taxon>Apocrita</taxon>
        <taxon>Aculeata</taxon>
        <taxon>Vespoidea</taxon>
        <taxon>Vespidae</taxon>
        <taxon>Vespinae</taxon>
        <taxon>Vespula</taxon>
    </lineage>
</organism>
<dbReference type="Pfam" id="PF00520">
    <property type="entry name" value="Ion_trans"/>
    <property type="match status" value="4"/>
</dbReference>
<evidence type="ECO:0000256" key="9">
    <source>
        <dbReference type="ARBA" id="ARBA00022989"/>
    </source>
</evidence>
<proteinExistence type="predicted"/>
<dbReference type="InterPro" id="IPR005821">
    <property type="entry name" value="Ion_trans_dom"/>
</dbReference>
<evidence type="ECO:0000313" key="18">
    <source>
        <dbReference type="EMBL" id="KAF7435964.1"/>
    </source>
</evidence>
<dbReference type="GO" id="GO:0086010">
    <property type="term" value="P:membrane depolarization during action potential"/>
    <property type="evidence" value="ECO:0007669"/>
    <property type="project" value="TreeGrafter"/>
</dbReference>
<comment type="caution">
    <text evidence="18">The sequence shown here is derived from an EMBL/GenBank/DDBJ whole genome shotgun (WGS) entry which is preliminary data.</text>
</comment>
<dbReference type="GO" id="GO:0008332">
    <property type="term" value="F:low voltage-gated calcium channel activity"/>
    <property type="evidence" value="ECO:0007669"/>
    <property type="project" value="TreeGrafter"/>
</dbReference>
<feature type="transmembrane region" description="Helical" evidence="16">
    <location>
        <begin position="1387"/>
        <end position="1407"/>
    </location>
</feature>
<feature type="transmembrane region" description="Helical" evidence="16">
    <location>
        <begin position="1287"/>
        <end position="1313"/>
    </location>
</feature>
<keyword evidence="10" id="KW-0406">Ion transport</keyword>
<feature type="domain" description="Ion transport" evidence="17">
    <location>
        <begin position="935"/>
        <end position="1207"/>
    </location>
</feature>
<evidence type="ECO:0000313" key="19">
    <source>
        <dbReference type="Proteomes" id="UP000600918"/>
    </source>
</evidence>
<name>A0A834PCV7_VESPE</name>
<sequence>MFSDVVLLHGSNSVGNTVQSGPTVAPTERNVCSSEKMTQTGDGNVWSSPLSDRAQMQVELGTNEAMTCQELLALSGALSAALPTGQLALDSFLNSLTKGITERHIILEDRAQWLSSDLENCSCCCDAQSGLDQWPENGERWRRSSRTRRFFRTIGNRCICGLRCIRRWIKKLVEHKYFQQGILLAILINTLSMGIEYHNQPEQLTVLVEISNIVFSAIFAVEMLLKVIAEGPFGYISNGFNVFDGIVVILSIVELCQSFVEERGGSSGLSVLRTFRLLRILKLVRFLPNLRRQLFVMLRTMDNVAVFFSLLVLFIFIFSILGMNLFGCKFCETMKGSSDVECDRKNFDSLLWAIVTVFQVPTKGYFPTILGMYLFGGKFCMWADRSRPCTCAEVVSRHPMCRCDRKHFNDIVWALVTVFQARYGNMDVSGQFQNLTNFSIVLAPIVEMTNEASRSFSMILTQEDWNVVLFNGMQKTSHWAALYFVALMTFGNYVLFNLLVAILVEGFSSEVSEYYPLKDGFFVVGTRLQRNERREREQREMAKLAAKEAGMGSEEGSSRVSRSHSITDSDTYTQERKNSWQSAEELRKYKDNSCREKQNSSWRHRMDEPKCNIQKENKMMSGVGQPPIITHTAATPQDSPNTTLDVGYRDLNYRAVFPTAALSFESIDRTGSQCSIPSGLLKLPDNGSKFSTNNLIAGQFPRRISLVTAVVNPSSREFSNSSPPRIQRGYSWRLSRPSLRRKRWSQSDEEQASRTIVLNNGRSAFGGSNYTFNGGYLHGSIRNDTQCDAPNNRTTVLTSNNRSLSPNNSIESHGSSMRRYTATPNQASTVRKSMLLEDMPVPCSTPRTINNLSMETGALPRIKPLPDQEDDHSRTDDQTPPSNGHGSASSIERIKKIFMFFEPKGCLKERDDYALYIFSPNNRFRALCRWFVDQKWFDNAVLFFIGLNCITLAMERPNIPSHSRERLFLMTANYIFTAVFAVEMFIKVVATGMLYGSDAYFTSGWNIMDGSLVTISIVDLMMSLISSSSPRIFGILRVFRLLRSLRPLRVINRAPGLKLVVQTLLSSLRPIGNIVLICCTFFVIFGILGVQLFKGAFYYCDGPDIKNVRNKTDCLADKRNVWLNRKYNFDDLGKALMSLFVLSSRDGWVNIMYTGLDAVGVDQQPIENYSEWRLLYFIAFILLVGFFVLNMFVGVVVENFHRCREEQEKEERARRAEKRAQQMEKKRRKMHEPPYYTNYSKTRLFIHNVVTSKYFDLAIAAVIGLNVVTMAMEFYMMPKALTYALKIFNYFFTAVFILESLMKLLALGIHLYLKDKWNQLDVGIVILSVVGIVLEEVESKIIPINPTIIRVMRVLRIARVLKLLKMAKGIRALLDTVMQALPQVGNLGLLFFLLFFIFAALGVELFGRLGRSSQCSDETPCQGLGEHAHFSNFGMAFLTLFRVATGDNWNGIMKDTLRDDCDESTDCVKNCCVSTIIAPIFFVIFVLMAQFVLVNVVVAVLMKHLEESHKQARDLYSFRSMEDELDMETQLERELAAEREELLEVEEEEEEGGSLERRNIGEDLDEDDEREFESMMGTSEKILVRPGLAKVRSLPANFIYNPPKEKSLDDTSVSVAINVRERRRSSCFRSYPRPSKFKSKRRQTFHSSNQRRSLLPMHFEVTEVFEKPVCNLSVPRIIPRRIYAMESQEAIPPESQYLRVTSNNKENKSFLCASRPTASSSPVTPSGSTSTLTTAGGLRYQNERYLLPTAEIYPSKACFARRISTDAQSQSETSTSVAAGSCTRTPSNASEYAPSIRAKGEGPTENARSSKEKDKQRATQAEEEDLDVQSVINERRPSRLRSATSSGTSTTGTSDQCAQIVRVESFAHIYAAEELPDEPPDEPPDESSAFENVSETDTSGSINGSGTVSGSDGSRSISGLVQVVECTTCPAISTDVRIYVDDTDSISSSGHFGRTFAEDDDDDDDDDETPDITMSISAPIDLVDEEAEEDNLGKTEDEPSLPGPSDPS</sequence>
<dbReference type="Gene3D" id="1.20.120.350">
    <property type="entry name" value="Voltage-gated potassium channels. Chain C"/>
    <property type="match status" value="3"/>
</dbReference>
<keyword evidence="8" id="KW-0851">Voltage-gated channel</keyword>
<feature type="transmembrane region" description="Helical" evidence="16">
    <location>
        <begin position="1174"/>
        <end position="1197"/>
    </location>
</feature>
<dbReference type="InterPro" id="IPR043203">
    <property type="entry name" value="VGCC_Ca_Na"/>
</dbReference>
<feature type="transmembrane region" description="Helical" evidence="16">
    <location>
        <begin position="304"/>
        <end position="326"/>
    </location>
</feature>
<dbReference type="Proteomes" id="UP000600918">
    <property type="component" value="Unassembled WGS sequence"/>
</dbReference>
<comment type="catalytic activity">
    <reaction evidence="14">
        <text>Ca(2+)(in) = Ca(2+)(out)</text>
        <dbReference type="Rhea" id="RHEA:29671"/>
        <dbReference type="ChEBI" id="CHEBI:29108"/>
    </reaction>
</comment>
<evidence type="ECO:0000256" key="10">
    <source>
        <dbReference type="ARBA" id="ARBA00023065"/>
    </source>
</evidence>
<evidence type="ECO:0000256" key="14">
    <source>
        <dbReference type="ARBA" id="ARBA00036634"/>
    </source>
</evidence>
<dbReference type="SUPFAM" id="SSF81324">
    <property type="entry name" value="Voltage-gated potassium channels"/>
    <property type="match status" value="3"/>
</dbReference>
<feature type="compositionally biased region" description="Low complexity" evidence="15">
    <location>
        <begin position="1842"/>
        <end position="1854"/>
    </location>
</feature>
<feature type="compositionally biased region" description="Basic and acidic residues" evidence="15">
    <location>
        <begin position="1798"/>
        <end position="1817"/>
    </location>
</feature>
<evidence type="ECO:0000256" key="1">
    <source>
        <dbReference type="ARBA" id="ARBA00004141"/>
    </source>
</evidence>
<feature type="domain" description="Ion transport" evidence="17">
    <location>
        <begin position="1252"/>
        <end position="1512"/>
    </location>
</feature>
<feature type="compositionally biased region" description="Acidic residues" evidence="15">
    <location>
        <begin position="1543"/>
        <end position="1553"/>
    </location>
</feature>
<reference evidence="18" key="1">
    <citation type="journal article" date="2020" name="G3 (Bethesda)">
        <title>High-Quality Assemblies for Three Invasive Social Wasps from the &lt;i&gt;Vespula&lt;/i&gt; Genus.</title>
        <authorList>
            <person name="Harrop T.W.R."/>
            <person name="Guhlin J."/>
            <person name="McLaughlin G.M."/>
            <person name="Permina E."/>
            <person name="Stockwell P."/>
            <person name="Gilligan J."/>
            <person name="Le Lec M.F."/>
            <person name="Gruber M.A.M."/>
            <person name="Quinn O."/>
            <person name="Lovegrove M."/>
            <person name="Duncan E.J."/>
            <person name="Remnant E.J."/>
            <person name="Van Eeckhoven J."/>
            <person name="Graham B."/>
            <person name="Knapp R.A."/>
            <person name="Langford K.W."/>
            <person name="Kronenberg Z."/>
            <person name="Press M.O."/>
            <person name="Eacker S.M."/>
            <person name="Wilson-Rankin E.E."/>
            <person name="Purcell J."/>
            <person name="Lester P.J."/>
            <person name="Dearden P.K."/>
        </authorList>
    </citation>
    <scope>NUCLEOTIDE SEQUENCE</scope>
    <source>
        <strain evidence="18">Volc-1</strain>
    </source>
</reference>
<feature type="transmembrane region" description="Helical" evidence="16">
    <location>
        <begin position="974"/>
        <end position="995"/>
    </location>
</feature>
<feature type="transmembrane region" description="Helical" evidence="16">
    <location>
        <begin position="1015"/>
        <end position="1039"/>
    </location>
</feature>
<feature type="transmembrane region" description="Helical" evidence="16">
    <location>
        <begin position="936"/>
        <end position="954"/>
    </location>
</feature>
<dbReference type="FunFam" id="1.20.120.350:FF:000009">
    <property type="entry name" value="Voltage-dependent T-type calcium channel subunit alpha"/>
    <property type="match status" value="1"/>
</dbReference>
<evidence type="ECO:0000259" key="17">
    <source>
        <dbReference type="Pfam" id="PF00520"/>
    </source>
</evidence>
<evidence type="ECO:0000256" key="5">
    <source>
        <dbReference type="ARBA" id="ARBA00022692"/>
    </source>
</evidence>
<feature type="region of interest" description="Disordered" evidence="15">
    <location>
        <begin position="1765"/>
        <end position="1858"/>
    </location>
</feature>
<dbReference type="FunFam" id="1.20.120.350:FF:000008">
    <property type="entry name" value="Voltage-dependent T-type calcium channel subunit alpha"/>
    <property type="match status" value="1"/>
</dbReference>
<feature type="compositionally biased region" description="Basic and acidic residues" evidence="15">
    <location>
        <begin position="573"/>
        <end position="603"/>
    </location>
</feature>
<dbReference type="PANTHER" id="PTHR10037">
    <property type="entry name" value="VOLTAGE-GATED CATION CHANNEL CALCIUM AND SODIUM"/>
    <property type="match status" value="1"/>
</dbReference>
<feature type="region of interest" description="Disordered" evidence="15">
    <location>
        <begin position="846"/>
        <end position="888"/>
    </location>
</feature>
<dbReference type="PANTHER" id="PTHR10037:SF230">
    <property type="entry name" value="CA[2+]-CHANNEL PROTEIN ALPHA[[1]] SUBUNIT T, ISOFORM F"/>
    <property type="match status" value="1"/>
</dbReference>
<evidence type="ECO:0000256" key="13">
    <source>
        <dbReference type="ARBA" id="ARBA00023303"/>
    </source>
</evidence>
<keyword evidence="2" id="KW-0813">Transport</keyword>
<keyword evidence="13" id="KW-0407">Ion channel</keyword>
<feature type="compositionally biased region" description="Acidic residues" evidence="15">
    <location>
        <begin position="1875"/>
        <end position="1885"/>
    </location>
</feature>
<feature type="region of interest" description="Disordered" evidence="15">
    <location>
        <begin position="1207"/>
        <end position="1226"/>
    </location>
</feature>
<keyword evidence="3" id="KW-0109">Calcium transport</keyword>
<feature type="compositionally biased region" description="Polar residues" evidence="15">
    <location>
        <begin position="1889"/>
        <end position="1915"/>
    </location>
</feature>
<keyword evidence="7" id="KW-0106">Calcium</keyword>
<evidence type="ECO:0000256" key="4">
    <source>
        <dbReference type="ARBA" id="ARBA00022673"/>
    </source>
</evidence>
<feature type="region of interest" description="Disordered" evidence="15">
    <location>
        <begin position="1542"/>
        <end position="1567"/>
    </location>
</feature>
<evidence type="ECO:0000256" key="11">
    <source>
        <dbReference type="ARBA" id="ARBA00023136"/>
    </source>
</evidence>
<evidence type="ECO:0000256" key="15">
    <source>
        <dbReference type="SAM" id="MobiDB-lite"/>
    </source>
</evidence>
<dbReference type="GO" id="GO:0043005">
    <property type="term" value="C:neuron projection"/>
    <property type="evidence" value="ECO:0007669"/>
    <property type="project" value="TreeGrafter"/>
</dbReference>
<feature type="compositionally biased region" description="Low complexity" evidence="15">
    <location>
        <begin position="552"/>
        <end position="564"/>
    </location>
</feature>
<protein>
    <recommendedName>
        <fullName evidence="17">Ion transport domain-containing protein</fullName>
    </recommendedName>
</protein>
<comment type="subcellular location">
    <subcellularLocation>
        <location evidence="1">Membrane</location>
        <topology evidence="1">Multi-pass membrane protein</topology>
    </subcellularLocation>
</comment>
<feature type="transmembrane region" description="Helical" evidence="16">
    <location>
        <begin position="480"/>
        <end position="504"/>
    </location>
</feature>
<feature type="compositionally biased region" description="Polar residues" evidence="15">
    <location>
        <begin position="1765"/>
        <end position="1790"/>
    </location>
</feature>